<dbReference type="InterPro" id="IPR015500">
    <property type="entry name" value="Peptidase_S8_subtilisin-rel"/>
</dbReference>
<evidence type="ECO:0000313" key="12">
    <source>
        <dbReference type="EMBL" id="CDS09869.1"/>
    </source>
</evidence>
<evidence type="ECO:0000259" key="11">
    <source>
        <dbReference type="Pfam" id="PF06280"/>
    </source>
</evidence>
<dbReference type="InterPro" id="IPR023828">
    <property type="entry name" value="Peptidase_S8_Ser-AS"/>
</dbReference>
<feature type="domain" description="C5a peptidase/Subtilisin-like protease SBT2-like Fn3-like" evidence="11">
    <location>
        <begin position="498"/>
        <end position="613"/>
    </location>
</feature>
<dbReference type="Gene3D" id="2.60.40.1710">
    <property type="entry name" value="Subtilisin-like superfamily"/>
    <property type="match status" value="1"/>
</dbReference>
<evidence type="ECO:0000256" key="7">
    <source>
        <dbReference type="RuleBase" id="RU003355"/>
    </source>
</evidence>
<dbReference type="GO" id="GO:0016020">
    <property type="term" value="C:membrane"/>
    <property type="evidence" value="ECO:0007669"/>
    <property type="project" value="InterPro"/>
</dbReference>
<dbReference type="Pfam" id="PF06280">
    <property type="entry name" value="fn3_5"/>
    <property type="match status" value="1"/>
</dbReference>
<keyword evidence="5 6" id="KW-0720">Serine protease</keyword>
<dbReference type="InterPro" id="IPR022398">
    <property type="entry name" value="Peptidase_S8_His-AS"/>
</dbReference>
<feature type="active site" description="Charge relay system" evidence="6">
    <location>
        <position position="255"/>
    </location>
</feature>
<evidence type="ECO:0000256" key="8">
    <source>
        <dbReference type="SAM" id="MobiDB-lite"/>
    </source>
</evidence>
<accession>A0A077WRM5</accession>
<evidence type="ECO:0000259" key="10">
    <source>
        <dbReference type="Pfam" id="PF00082"/>
    </source>
</evidence>
<dbReference type="PROSITE" id="PS00137">
    <property type="entry name" value="SUBTILASE_HIS"/>
    <property type="match status" value="1"/>
</dbReference>
<evidence type="ECO:0000256" key="2">
    <source>
        <dbReference type="ARBA" id="ARBA00022670"/>
    </source>
</evidence>
<dbReference type="GO" id="GO:0006508">
    <property type="term" value="P:proteolysis"/>
    <property type="evidence" value="ECO:0007669"/>
    <property type="project" value="UniProtKB-KW"/>
</dbReference>
<dbReference type="InterPro" id="IPR034187">
    <property type="entry name" value="Peptidases_S8_5"/>
</dbReference>
<name>A0A077WRM5_9FUNG</name>
<dbReference type="Gene3D" id="3.40.50.200">
    <property type="entry name" value="Peptidase S8/S53 domain"/>
    <property type="match status" value="1"/>
</dbReference>
<evidence type="ECO:0000256" key="9">
    <source>
        <dbReference type="SAM" id="SignalP"/>
    </source>
</evidence>
<dbReference type="PANTHER" id="PTHR43806:SF66">
    <property type="entry name" value="SERIN ENDOPEPTIDASE"/>
    <property type="match status" value="1"/>
</dbReference>
<dbReference type="CDD" id="cd07489">
    <property type="entry name" value="Peptidases_S8_5"/>
    <property type="match status" value="1"/>
</dbReference>
<sequence>MKLFNPFWSLAATATAVWLLNTPIVSADGKQQQPKYDPTGLVDIVPGRFIVEYADSNVQETSKKLLDLLDGKFDSTKVSVSQSYDHPLMRGVTLRIDSTKKKDDDDDENVVESMSTPKDDIIKAVIEMLEKQSMVSTVYPVRLVRRPELVPKLMDELNGSGGIDMNAMQPHAMSQVERVHKELKNTGKGMVVGIIDSGIDYRHPALGSCFGKGCKVALGYDLVGNAYDARNPGSRPQPGPDPMDSCGRGSGANGHGTHVAGIVAGKSENFKGVAPDATLGMWRVFGCQGLTSNDVIIQAMIDAYEAGVDVISMSLGFGSGWPESPDAVVAQRIAAKGIPVIAAAGNEGEQGSFMTSAPSVGHGVMSIASMDTGSAKVSVFSSIGPSSEIDFKPDIAGFGGNVYSTLPSYLGGYGMMSGTSMATPYVAGAVALYLKQAEKNQHMVTDPKFITEQFQNYAYKAPNTHTNGIDSPLAQGAGLIQVYDTIMQDVHISPGALSFNDTANIVRTQKLKIRNNGNSPVSYQITNKASVAIRPYDGRNGYIFSEPVTYINSAKASIRFSQKTIKLAPGKSATIKVTVTPPKTNPDDHIMYGGYIEFKSNVPEKHKDLTVPYFGIVGEQHKLPVFMPGSPVVSDATGSRWYKNKNDVFIFDPRSGNIPYFVYGFQTPTAHVKATLYTEDGSRELGNVQPGMDYLGRTTLSEPYKSTFWDGTYQPTSSGSSEFPVTRRVPRGRYRIGWKALKLLGDRNNSNDWESWMSCIIQVV</sequence>
<dbReference type="PROSITE" id="PS51892">
    <property type="entry name" value="SUBTILASE"/>
    <property type="match status" value="1"/>
</dbReference>
<dbReference type="InterPro" id="IPR000209">
    <property type="entry name" value="Peptidase_S8/S53_dom"/>
</dbReference>
<dbReference type="AlphaFoldDB" id="A0A077WRM5"/>
<dbReference type="PROSITE" id="PS00138">
    <property type="entry name" value="SUBTILASE_SER"/>
    <property type="match status" value="1"/>
</dbReference>
<dbReference type="PROSITE" id="PS00136">
    <property type="entry name" value="SUBTILASE_ASP"/>
    <property type="match status" value="1"/>
</dbReference>
<reference evidence="12" key="1">
    <citation type="journal article" date="2014" name="Genome Announc.">
        <title>De novo whole-genome sequence and genome annotation of Lichtheimia ramosa.</title>
        <authorList>
            <person name="Linde J."/>
            <person name="Schwartze V."/>
            <person name="Binder U."/>
            <person name="Lass-Florl C."/>
            <person name="Voigt K."/>
            <person name="Horn F."/>
        </authorList>
    </citation>
    <scope>NUCLEOTIDE SEQUENCE</scope>
    <source>
        <strain evidence="12">JMRC FSU:6197</strain>
    </source>
</reference>
<dbReference type="InterPro" id="IPR023827">
    <property type="entry name" value="Peptidase_S8_Asp-AS"/>
</dbReference>
<evidence type="ECO:0000256" key="6">
    <source>
        <dbReference type="PROSITE-ProRule" id="PRU01240"/>
    </source>
</evidence>
<evidence type="ECO:0008006" key="13">
    <source>
        <dbReference type="Google" id="ProtNLM"/>
    </source>
</evidence>
<organism evidence="12">
    <name type="scientific">Lichtheimia ramosa</name>
    <dbReference type="NCBI Taxonomy" id="688394"/>
    <lineage>
        <taxon>Eukaryota</taxon>
        <taxon>Fungi</taxon>
        <taxon>Fungi incertae sedis</taxon>
        <taxon>Mucoromycota</taxon>
        <taxon>Mucoromycotina</taxon>
        <taxon>Mucoromycetes</taxon>
        <taxon>Mucorales</taxon>
        <taxon>Lichtheimiaceae</taxon>
        <taxon>Lichtheimia</taxon>
    </lineage>
</organism>
<feature type="active site" description="Charge relay system" evidence="6">
    <location>
        <position position="196"/>
    </location>
</feature>
<keyword evidence="2 6" id="KW-0645">Protease</keyword>
<evidence type="ECO:0000256" key="1">
    <source>
        <dbReference type="ARBA" id="ARBA00011073"/>
    </source>
</evidence>
<evidence type="ECO:0000256" key="3">
    <source>
        <dbReference type="ARBA" id="ARBA00022729"/>
    </source>
</evidence>
<dbReference type="PANTHER" id="PTHR43806">
    <property type="entry name" value="PEPTIDASE S8"/>
    <property type="match status" value="1"/>
</dbReference>
<keyword evidence="4 6" id="KW-0378">Hydrolase</keyword>
<evidence type="ECO:0000256" key="5">
    <source>
        <dbReference type="ARBA" id="ARBA00022825"/>
    </source>
</evidence>
<dbReference type="EMBL" id="LK023335">
    <property type="protein sequence ID" value="CDS09869.1"/>
    <property type="molecule type" value="Genomic_DNA"/>
</dbReference>
<dbReference type="OrthoDB" id="206201at2759"/>
<keyword evidence="3 9" id="KW-0732">Signal</keyword>
<evidence type="ECO:0000256" key="4">
    <source>
        <dbReference type="ARBA" id="ARBA00022801"/>
    </source>
</evidence>
<comment type="similarity">
    <text evidence="1 6 7">Belongs to the peptidase S8 family.</text>
</comment>
<feature type="active site" description="Charge relay system" evidence="6">
    <location>
        <position position="420"/>
    </location>
</feature>
<gene>
    <name evidence="12" type="ORF">LRAMOSA02546</name>
</gene>
<feature type="signal peptide" evidence="9">
    <location>
        <begin position="1"/>
        <end position="27"/>
    </location>
</feature>
<protein>
    <recommendedName>
        <fullName evidence="13">Peptidase S8/S53 domain-containing protein</fullName>
    </recommendedName>
</protein>
<dbReference type="InterPro" id="IPR036852">
    <property type="entry name" value="Peptidase_S8/S53_dom_sf"/>
</dbReference>
<proteinExistence type="inferred from homology"/>
<feature type="region of interest" description="Disordered" evidence="8">
    <location>
        <begin position="229"/>
        <end position="251"/>
    </location>
</feature>
<dbReference type="GO" id="GO:0005615">
    <property type="term" value="C:extracellular space"/>
    <property type="evidence" value="ECO:0007669"/>
    <property type="project" value="TreeGrafter"/>
</dbReference>
<dbReference type="SUPFAM" id="SSF52743">
    <property type="entry name" value="Subtilisin-like"/>
    <property type="match status" value="1"/>
</dbReference>
<dbReference type="InterPro" id="IPR050131">
    <property type="entry name" value="Peptidase_S8_subtilisin-like"/>
</dbReference>
<dbReference type="GO" id="GO:0004252">
    <property type="term" value="F:serine-type endopeptidase activity"/>
    <property type="evidence" value="ECO:0007669"/>
    <property type="project" value="UniProtKB-UniRule"/>
</dbReference>
<feature type="chain" id="PRO_5001726704" description="Peptidase S8/S53 domain-containing protein" evidence="9">
    <location>
        <begin position="28"/>
        <end position="764"/>
    </location>
</feature>
<feature type="domain" description="Peptidase S8/S53" evidence="10">
    <location>
        <begin position="187"/>
        <end position="440"/>
    </location>
</feature>
<dbReference type="PRINTS" id="PR00723">
    <property type="entry name" value="SUBTILISIN"/>
</dbReference>
<dbReference type="Pfam" id="PF00082">
    <property type="entry name" value="Peptidase_S8"/>
    <property type="match status" value="1"/>
</dbReference>
<dbReference type="InterPro" id="IPR010435">
    <property type="entry name" value="C5a/SBT2-like_Fn3"/>
</dbReference>